<keyword evidence="2" id="KW-1185">Reference proteome</keyword>
<dbReference type="OrthoDB" id="7358796at2"/>
<gene>
    <name evidence="1" type="ORF">F0Q34_21210</name>
</gene>
<evidence type="ECO:0000313" key="1">
    <source>
        <dbReference type="EMBL" id="KAA2211228.1"/>
    </source>
</evidence>
<sequence>MDHHETRHAVARRQGRAIPPFVIGLLMEQGSSMRHNGAEVYFMDKAARRRTKHLLGDRIHAALEQYLDAYVVCDEGGRVITTAWRTQRMKRR</sequence>
<comment type="caution">
    <text evidence="1">The sequence shown here is derived from an EMBL/GenBank/DDBJ whole genome shotgun (WGS) entry which is preliminary data.</text>
</comment>
<dbReference type="RefSeq" id="WP_149814369.1">
    <property type="nucleotide sequence ID" value="NZ_VUKA01000046.1"/>
</dbReference>
<organism evidence="1 2">
    <name type="scientific">Teichococcus oryzae</name>
    <dbReference type="NCBI Taxonomy" id="1608942"/>
    <lineage>
        <taxon>Bacteria</taxon>
        <taxon>Pseudomonadati</taxon>
        <taxon>Pseudomonadota</taxon>
        <taxon>Alphaproteobacteria</taxon>
        <taxon>Acetobacterales</taxon>
        <taxon>Roseomonadaceae</taxon>
        <taxon>Roseomonas</taxon>
    </lineage>
</organism>
<dbReference type="Proteomes" id="UP000322110">
    <property type="component" value="Unassembled WGS sequence"/>
</dbReference>
<dbReference type="AlphaFoldDB" id="A0A5B2TBL1"/>
<evidence type="ECO:0008006" key="3">
    <source>
        <dbReference type="Google" id="ProtNLM"/>
    </source>
</evidence>
<accession>A0A5B2TBL1</accession>
<dbReference type="EMBL" id="VUKA01000046">
    <property type="protein sequence ID" value="KAA2211228.1"/>
    <property type="molecule type" value="Genomic_DNA"/>
</dbReference>
<name>A0A5B2TBL1_9PROT</name>
<protein>
    <recommendedName>
        <fullName evidence="3">DUF4258 domain-containing protein</fullName>
    </recommendedName>
</protein>
<evidence type="ECO:0000313" key="2">
    <source>
        <dbReference type="Proteomes" id="UP000322110"/>
    </source>
</evidence>
<reference evidence="1 2" key="1">
    <citation type="journal article" date="2015" name="Int. J. Syst. Evol. Microbiol.">
        <title>Roseomonas oryzae sp. nov., isolated from paddy rhizosphere soil.</title>
        <authorList>
            <person name="Ramaprasad E.V."/>
            <person name="Sasikala Ch."/>
            <person name="Ramana Ch.V."/>
        </authorList>
    </citation>
    <scope>NUCLEOTIDE SEQUENCE [LARGE SCALE GENOMIC DNA]</scope>
    <source>
        <strain evidence="1 2">KCTC 42542</strain>
    </source>
</reference>
<proteinExistence type="predicted"/>